<accession>A0A7M1AVQ9</accession>
<gene>
    <name evidence="2" type="ORF">FJR03_07155</name>
</gene>
<dbReference type="CDD" id="cd00158">
    <property type="entry name" value="RHOD"/>
    <property type="match status" value="1"/>
</dbReference>
<dbReference type="PANTHER" id="PTHR44086">
    <property type="entry name" value="THIOSULFATE SULFURTRANSFERASE RDL2, MITOCHONDRIAL-RELATED"/>
    <property type="match status" value="1"/>
</dbReference>
<dbReference type="Pfam" id="PF00581">
    <property type="entry name" value="Rhodanese"/>
    <property type="match status" value="1"/>
</dbReference>
<name>A0A7M1AVQ9_9BACT</name>
<dbReference type="SUPFAM" id="SSF52821">
    <property type="entry name" value="Rhodanese/Cell cycle control phosphatase"/>
    <property type="match status" value="1"/>
</dbReference>
<dbReference type="SMART" id="SM00450">
    <property type="entry name" value="RHOD"/>
    <property type="match status" value="1"/>
</dbReference>
<reference evidence="2 3" key="1">
    <citation type="submission" date="2019-06" db="EMBL/GenBank/DDBJ databases">
        <title>Sulfurimonas gotlandica sp. nov., a chemoautotrophic and psychrotolerant epsilonproteobacterium isolated from a pelagic redoxcline, and an emended description of the genus Sulfurimonas.</title>
        <authorList>
            <person name="Wang S."/>
            <person name="Jiang L."/>
            <person name="Shao Z."/>
        </authorList>
    </citation>
    <scope>NUCLEOTIDE SEQUENCE [LARGE SCALE GENOMIC DNA]</scope>
    <source>
        <strain evidence="2 3">B2</strain>
    </source>
</reference>
<feature type="domain" description="Rhodanese" evidence="1">
    <location>
        <begin position="46"/>
        <end position="141"/>
    </location>
</feature>
<dbReference type="InterPro" id="IPR036873">
    <property type="entry name" value="Rhodanese-like_dom_sf"/>
</dbReference>
<dbReference type="Proteomes" id="UP000593910">
    <property type="component" value="Chromosome"/>
</dbReference>
<dbReference type="AlphaFoldDB" id="A0A7M1AVQ9"/>
<dbReference type="InterPro" id="IPR001763">
    <property type="entry name" value="Rhodanese-like_dom"/>
</dbReference>
<dbReference type="EMBL" id="CP041165">
    <property type="protein sequence ID" value="QOP41533.1"/>
    <property type="molecule type" value="Genomic_DNA"/>
</dbReference>
<dbReference type="KEGG" id="smax:FJR03_07155"/>
<dbReference type="GO" id="GO:0004792">
    <property type="term" value="F:thiosulfate-cyanide sulfurtransferase activity"/>
    <property type="evidence" value="ECO:0007669"/>
    <property type="project" value="TreeGrafter"/>
</dbReference>
<evidence type="ECO:0000313" key="2">
    <source>
        <dbReference type="EMBL" id="QOP41533.1"/>
    </source>
</evidence>
<organism evidence="2 3">
    <name type="scientific">Sulfurimonas marina</name>
    <dbReference type="NCBI Taxonomy" id="2590551"/>
    <lineage>
        <taxon>Bacteria</taxon>
        <taxon>Pseudomonadati</taxon>
        <taxon>Campylobacterota</taxon>
        <taxon>Epsilonproteobacteria</taxon>
        <taxon>Campylobacterales</taxon>
        <taxon>Sulfurimonadaceae</taxon>
        <taxon>Sulfurimonas</taxon>
    </lineage>
</organism>
<keyword evidence="3" id="KW-1185">Reference proteome</keyword>
<protein>
    <submittedName>
        <fullName evidence="2">Rhodanese-like domain-containing protein</fullName>
    </submittedName>
</protein>
<sequence>MRNLNTKLEEYAKRCDEIFLSDHLKAVIEEASRHVVNIDVEELYDISKDIILIDVREPEEFSSGYINAHTVLTIPRGKLEFMAIEKIAKQFGQDAQIVTYCLKGPRGALAAYQLQKLGFTNVKNLSGGILHWLAKGNTIHSYLGELSLA</sequence>
<dbReference type="PANTHER" id="PTHR44086:SF10">
    <property type="entry name" value="THIOSULFATE SULFURTRANSFERASE_RHODANESE-LIKE DOMAIN-CONTAINING PROTEIN 3"/>
    <property type="match status" value="1"/>
</dbReference>
<dbReference type="Gene3D" id="3.40.250.10">
    <property type="entry name" value="Rhodanese-like domain"/>
    <property type="match status" value="1"/>
</dbReference>
<dbReference type="RefSeq" id="WP_193112849.1">
    <property type="nucleotide sequence ID" value="NZ_CP041165.1"/>
</dbReference>
<proteinExistence type="predicted"/>
<evidence type="ECO:0000313" key="3">
    <source>
        <dbReference type="Proteomes" id="UP000593910"/>
    </source>
</evidence>
<dbReference type="PROSITE" id="PS50206">
    <property type="entry name" value="RHODANESE_3"/>
    <property type="match status" value="1"/>
</dbReference>
<evidence type="ECO:0000259" key="1">
    <source>
        <dbReference type="PROSITE" id="PS50206"/>
    </source>
</evidence>